<organism evidence="2 3">
    <name type="scientific">Dendrothele bispora (strain CBS 962.96)</name>
    <dbReference type="NCBI Taxonomy" id="1314807"/>
    <lineage>
        <taxon>Eukaryota</taxon>
        <taxon>Fungi</taxon>
        <taxon>Dikarya</taxon>
        <taxon>Basidiomycota</taxon>
        <taxon>Agaricomycotina</taxon>
        <taxon>Agaricomycetes</taxon>
        <taxon>Agaricomycetidae</taxon>
        <taxon>Agaricales</taxon>
        <taxon>Agaricales incertae sedis</taxon>
        <taxon>Dendrothele</taxon>
    </lineage>
</organism>
<dbReference type="Proteomes" id="UP000297245">
    <property type="component" value="Unassembled WGS sequence"/>
</dbReference>
<feature type="region of interest" description="Disordered" evidence="1">
    <location>
        <begin position="1"/>
        <end position="22"/>
    </location>
</feature>
<feature type="region of interest" description="Disordered" evidence="1">
    <location>
        <begin position="108"/>
        <end position="147"/>
    </location>
</feature>
<name>A0A4S8KQL9_DENBC</name>
<proteinExistence type="predicted"/>
<evidence type="ECO:0000256" key="1">
    <source>
        <dbReference type="SAM" id="MobiDB-lite"/>
    </source>
</evidence>
<evidence type="ECO:0000313" key="2">
    <source>
        <dbReference type="EMBL" id="THU78034.1"/>
    </source>
</evidence>
<keyword evidence="3" id="KW-1185">Reference proteome</keyword>
<evidence type="ECO:0000313" key="3">
    <source>
        <dbReference type="Proteomes" id="UP000297245"/>
    </source>
</evidence>
<accession>A0A4S8KQL9</accession>
<dbReference type="OrthoDB" id="3066072at2759"/>
<reference evidence="2 3" key="1">
    <citation type="journal article" date="2019" name="Nat. Ecol. Evol.">
        <title>Megaphylogeny resolves global patterns of mushroom evolution.</title>
        <authorList>
            <person name="Varga T."/>
            <person name="Krizsan K."/>
            <person name="Foldi C."/>
            <person name="Dima B."/>
            <person name="Sanchez-Garcia M."/>
            <person name="Sanchez-Ramirez S."/>
            <person name="Szollosi G.J."/>
            <person name="Szarkandi J.G."/>
            <person name="Papp V."/>
            <person name="Albert L."/>
            <person name="Andreopoulos W."/>
            <person name="Angelini C."/>
            <person name="Antonin V."/>
            <person name="Barry K.W."/>
            <person name="Bougher N.L."/>
            <person name="Buchanan P."/>
            <person name="Buyck B."/>
            <person name="Bense V."/>
            <person name="Catcheside P."/>
            <person name="Chovatia M."/>
            <person name="Cooper J."/>
            <person name="Damon W."/>
            <person name="Desjardin D."/>
            <person name="Finy P."/>
            <person name="Geml J."/>
            <person name="Haridas S."/>
            <person name="Hughes K."/>
            <person name="Justo A."/>
            <person name="Karasinski D."/>
            <person name="Kautmanova I."/>
            <person name="Kiss B."/>
            <person name="Kocsube S."/>
            <person name="Kotiranta H."/>
            <person name="LaButti K.M."/>
            <person name="Lechner B.E."/>
            <person name="Liimatainen K."/>
            <person name="Lipzen A."/>
            <person name="Lukacs Z."/>
            <person name="Mihaltcheva S."/>
            <person name="Morgado L.N."/>
            <person name="Niskanen T."/>
            <person name="Noordeloos M.E."/>
            <person name="Ohm R.A."/>
            <person name="Ortiz-Santana B."/>
            <person name="Ovrebo C."/>
            <person name="Racz N."/>
            <person name="Riley R."/>
            <person name="Savchenko A."/>
            <person name="Shiryaev A."/>
            <person name="Soop K."/>
            <person name="Spirin V."/>
            <person name="Szebenyi C."/>
            <person name="Tomsovsky M."/>
            <person name="Tulloss R.E."/>
            <person name="Uehling J."/>
            <person name="Grigoriev I.V."/>
            <person name="Vagvolgyi C."/>
            <person name="Papp T."/>
            <person name="Martin F.M."/>
            <person name="Miettinen O."/>
            <person name="Hibbett D.S."/>
            <person name="Nagy L.G."/>
        </authorList>
    </citation>
    <scope>NUCLEOTIDE SEQUENCE [LARGE SCALE GENOMIC DNA]</scope>
    <source>
        <strain evidence="2 3">CBS 962.96</strain>
    </source>
</reference>
<feature type="region of interest" description="Disordered" evidence="1">
    <location>
        <begin position="53"/>
        <end position="80"/>
    </location>
</feature>
<sequence>MTAGPSELVSEDPTPKQLGTKNQKLRDLLEKTCYQMQRDYALKKLMDKENGDLREQLFHKKKKPAKRYASADASRHMTSEESLEALAYNDWRVKWLDVMKELKDMWKEKAKTKKAADERQRQLNREEHERQKELRDRQKELDQHQIH</sequence>
<gene>
    <name evidence="2" type="ORF">K435DRAFT_877085</name>
</gene>
<dbReference type="EMBL" id="ML180276">
    <property type="protein sequence ID" value="THU78034.1"/>
    <property type="molecule type" value="Genomic_DNA"/>
</dbReference>
<protein>
    <submittedName>
        <fullName evidence="2">Uncharacterized protein</fullName>
    </submittedName>
</protein>
<dbReference type="AlphaFoldDB" id="A0A4S8KQL9"/>